<accession>A0A8J6C2F6</accession>
<sequence>MAAHGREDNDEIIAEFEEAIALLAALHGSAALAHSAASCSDEAYAGSGGPAARGALRRSAEAALRLADRWAGWARIAHVFLGRLSRERAVATRIDADNALRSALAQRLVEAAGGALDALPHDELPDARRAVRDLALALADWRSDVESARASFSHSRASLALPSAPHGSEPLAAGAARAHDAVADAPSDAKVLARAAARRQRKVLSREAELRGVMHAALTQLAAAHRAIAPHEHTRRKAVRAFSATVERALTRLPAPPLPLPPFATSGGGDGVGGDGATGAQAVPRTRVRAPAAGAVGATRARSDADAADAEALGALRRVCVHLRALGDAGEAAEAVARAGASAAAPSANAGAPPDARSPVDWRTPLSALGVAERDELRAALARAPRADGTERGRPAAAVGMAAHAEATEALLRELGAAGVRGVRADTLLGELDARARVALAGAEAAALARSLASYRPDGAGGESAARPSGGSVGGAEWADAMLAPAGMAGAPDARALRAALGLAPPPASAAAAATGAPASAAAVAADAAAALDAAARAAGLGASPAEVVARAAARTEGVGGGIGAQWSAAELLELFAASAAVPHAQLPPPADADGGVRRSAPAARSAGAREGAGGARLGVRGLREAACHVAWSLLEEGSLRALHALLGARAAAPRAATGGAATDEPADAAAVARAHLAGIAADLAWAEPCESARNWPLLLEALGPRSACRLPFALACSVRLPVVAHAAVPASGASPAHRPAPAQPRPPVALAQLRERVGAALRPASALRLHLAELELLPAAGAAVAGRGGGGGERLWVEAWADTLPPPPPTLAAAPPPVGAVGAPPAAARPAASARGARGALARTRVVVVPRAGSEPTALRSETDPIDAEHGVVVVSAHAPVGDPPANRAVGTAARVADAATSGTLRGRLRVALARGAADPLASSIALVLKRPSAAAAAARAASAANAARGHVADGADVLTGGELGGADEDEGEILGVGTLSLAALCSPSHADAAERCALVEVAIVETAATGRAVLADGVEARTLASVLVEVGPLAALVRMAPRDAADAPPPPRAAAGEALAARRGAPSGGAAAATALAGARDAAAAARAAVVVQRWLRAHQRRSDFTALRAVPGGREAFAAALAAADGTPNLNPEERAAAALSALSRELATPRVVSAQLTPLSASLQLQLSAAQYAATAGGGGGGGGGGRRGRSPTHRTPGSPRRTAGGGDARLGGGYGGELEPRGAYGEHDHRHDSALHVAADDRLVGMLRKANSQLDALELALRDAKLDAGFHAAEAARLRELLRACQASQAALGALALGASAAGTASASPGEGVTATRALGAVGALREENEALMAALGQWVDETHRLRAQIADAAAARATSGAQGGTAGAQGKNGACASGGGTPSAHAREIAAVQAAMRAARDGERSARKAALDAATSAAERVAQLEQRCAQSESALRRAKLDHSKLSRELEEVKQRTNAVLLKAADDHGYGRR</sequence>
<reference evidence="3" key="1">
    <citation type="submission" date="2021-05" db="EMBL/GenBank/DDBJ databases">
        <title>The genome of the haptophyte Pavlova lutheri (Diacronema luteri, Pavlovales) - a model for lipid biosynthesis in eukaryotic algae.</title>
        <authorList>
            <person name="Hulatt C.J."/>
            <person name="Posewitz M.C."/>
        </authorList>
    </citation>
    <scope>NUCLEOTIDE SEQUENCE</scope>
    <source>
        <strain evidence="3">NIVA-4/92</strain>
    </source>
</reference>
<keyword evidence="1" id="KW-0175">Coiled coil</keyword>
<evidence type="ECO:0000313" key="3">
    <source>
        <dbReference type="EMBL" id="KAG8458409.1"/>
    </source>
</evidence>
<feature type="compositionally biased region" description="Gly residues" evidence="2">
    <location>
        <begin position="1208"/>
        <end position="1221"/>
    </location>
</feature>
<dbReference type="EMBL" id="JAGTXO010000052">
    <property type="protein sequence ID" value="KAG8458409.1"/>
    <property type="molecule type" value="Genomic_DNA"/>
</dbReference>
<proteinExistence type="predicted"/>
<gene>
    <name evidence="3" type="ORF">KFE25_004550</name>
</gene>
<feature type="region of interest" description="Disordered" evidence="2">
    <location>
        <begin position="588"/>
        <end position="610"/>
    </location>
</feature>
<feature type="region of interest" description="Disordered" evidence="2">
    <location>
        <begin position="1366"/>
        <end position="1389"/>
    </location>
</feature>
<dbReference type="PROSITE" id="PS50096">
    <property type="entry name" value="IQ"/>
    <property type="match status" value="1"/>
</dbReference>
<organism evidence="3 4">
    <name type="scientific">Diacronema lutheri</name>
    <name type="common">Unicellular marine alga</name>
    <name type="synonym">Monochrysis lutheri</name>
    <dbReference type="NCBI Taxonomy" id="2081491"/>
    <lineage>
        <taxon>Eukaryota</taxon>
        <taxon>Haptista</taxon>
        <taxon>Haptophyta</taxon>
        <taxon>Pavlovophyceae</taxon>
        <taxon>Pavlovales</taxon>
        <taxon>Pavlovaceae</taxon>
        <taxon>Diacronema</taxon>
    </lineage>
</organism>
<evidence type="ECO:0000313" key="4">
    <source>
        <dbReference type="Proteomes" id="UP000751190"/>
    </source>
</evidence>
<evidence type="ECO:0000256" key="1">
    <source>
        <dbReference type="SAM" id="Coils"/>
    </source>
</evidence>
<feature type="compositionally biased region" description="Low complexity" evidence="2">
    <location>
        <begin position="598"/>
        <end position="610"/>
    </location>
</feature>
<comment type="caution">
    <text evidence="3">The sequence shown here is derived from an EMBL/GenBank/DDBJ whole genome shotgun (WGS) entry which is preliminary data.</text>
</comment>
<name>A0A8J6C2F6_DIALT</name>
<evidence type="ECO:0000256" key="2">
    <source>
        <dbReference type="SAM" id="MobiDB-lite"/>
    </source>
</evidence>
<protein>
    <submittedName>
        <fullName evidence="3">Uncharacterized protein</fullName>
    </submittedName>
</protein>
<feature type="region of interest" description="Disordered" evidence="2">
    <location>
        <begin position="1178"/>
        <end position="1232"/>
    </location>
</feature>
<feature type="coiled-coil region" evidence="1">
    <location>
        <begin position="1413"/>
        <end position="1461"/>
    </location>
</feature>
<dbReference type="OrthoDB" id="10691362at2759"/>
<feature type="compositionally biased region" description="Basic and acidic residues" evidence="2">
    <location>
        <begin position="1223"/>
        <end position="1232"/>
    </location>
</feature>
<feature type="compositionally biased region" description="Gly residues" evidence="2">
    <location>
        <begin position="1180"/>
        <end position="1190"/>
    </location>
</feature>
<dbReference type="Proteomes" id="UP000751190">
    <property type="component" value="Unassembled WGS sequence"/>
</dbReference>
<keyword evidence="4" id="KW-1185">Reference proteome</keyword>